<dbReference type="SMART" id="SM00490">
    <property type="entry name" value="HELICc"/>
    <property type="match status" value="1"/>
</dbReference>
<dbReference type="GO" id="GO:0016787">
    <property type="term" value="F:hydrolase activity"/>
    <property type="evidence" value="ECO:0007669"/>
    <property type="project" value="UniProtKB-KW"/>
</dbReference>
<reference evidence="9" key="1">
    <citation type="submission" date="2023-07" db="EMBL/GenBank/DDBJ databases">
        <authorList>
            <consortium name="AG Swart"/>
            <person name="Singh M."/>
            <person name="Singh A."/>
            <person name="Seah K."/>
            <person name="Emmerich C."/>
        </authorList>
    </citation>
    <scope>NUCLEOTIDE SEQUENCE</scope>
    <source>
        <strain evidence="9">DP1</strain>
    </source>
</reference>
<dbReference type="SUPFAM" id="SSF158702">
    <property type="entry name" value="Sec63 N-terminal domain-like"/>
    <property type="match status" value="1"/>
</dbReference>
<evidence type="ECO:0000313" key="9">
    <source>
        <dbReference type="EMBL" id="CAI2371341.1"/>
    </source>
</evidence>
<dbReference type="PROSITE" id="PS51194">
    <property type="entry name" value="HELICASE_CTER"/>
    <property type="match status" value="1"/>
</dbReference>
<evidence type="ECO:0000256" key="1">
    <source>
        <dbReference type="ARBA" id="ARBA00022741"/>
    </source>
</evidence>
<dbReference type="InterPro" id="IPR011545">
    <property type="entry name" value="DEAD/DEAH_box_helicase_dom"/>
</dbReference>
<evidence type="ECO:0000256" key="3">
    <source>
        <dbReference type="ARBA" id="ARBA00022806"/>
    </source>
</evidence>
<dbReference type="InterPro" id="IPR048960">
    <property type="entry name" value="POLQ-like_helical"/>
</dbReference>
<dbReference type="SMART" id="SM00487">
    <property type="entry name" value="DEXDc"/>
    <property type="match status" value="1"/>
</dbReference>
<feature type="coiled-coil region" evidence="5">
    <location>
        <begin position="1147"/>
        <end position="1174"/>
    </location>
</feature>
<evidence type="ECO:0000259" key="7">
    <source>
        <dbReference type="PROSITE" id="PS51192"/>
    </source>
</evidence>
<organism evidence="9 10">
    <name type="scientific">Euplotes crassus</name>
    <dbReference type="NCBI Taxonomy" id="5936"/>
    <lineage>
        <taxon>Eukaryota</taxon>
        <taxon>Sar</taxon>
        <taxon>Alveolata</taxon>
        <taxon>Ciliophora</taxon>
        <taxon>Intramacronucleata</taxon>
        <taxon>Spirotrichea</taxon>
        <taxon>Hypotrichia</taxon>
        <taxon>Euplotida</taxon>
        <taxon>Euplotidae</taxon>
        <taxon>Moneuplotes</taxon>
    </lineage>
</organism>
<dbReference type="PROSITE" id="PS51192">
    <property type="entry name" value="HELICASE_ATP_BIND_1"/>
    <property type="match status" value="1"/>
</dbReference>
<gene>
    <name evidence="9" type="ORF">ECRASSUSDP1_LOCUS12662</name>
</gene>
<dbReference type="AlphaFoldDB" id="A0AAD1UNW1"/>
<evidence type="ECO:0000256" key="4">
    <source>
        <dbReference type="ARBA" id="ARBA00022840"/>
    </source>
</evidence>
<dbReference type="Gene3D" id="1.10.3380.20">
    <property type="match status" value="1"/>
</dbReference>
<dbReference type="PANTHER" id="PTHR47961">
    <property type="entry name" value="DNA POLYMERASE THETA, PUTATIVE (AFU_ORTHOLOGUE AFUA_1G05260)-RELATED"/>
    <property type="match status" value="1"/>
</dbReference>
<name>A0AAD1UNW1_EUPCR</name>
<dbReference type="Proteomes" id="UP001295684">
    <property type="component" value="Unassembled WGS sequence"/>
</dbReference>
<feature type="domain" description="Helicase C-terminal" evidence="8">
    <location>
        <begin position="518"/>
        <end position="695"/>
    </location>
</feature>
<dbReference type="GO" id="GO:0003676">
    <property type="term" value="F:nucleic acid binding"/>
    <property type="evidence" value="ECO:0007669"/>
    <property type="project" value="InterPro"/>
</dbReference>
<keyword evidence="2" id="KW-0378">Hydrolase</keyword>
<proteinExistence type="predicted"/>
<evidence type="ECO:0000256" key="6">
    <source>
        <dbReference type="SAM" id="MobiDB-lite"/>
    </source>
</evidence>
<dbReference type="PANTHER" id="PTHR47961:SF6">
    <property type="entry name" value="DNA-DIRECTED DNA POLYMERASE"/>
    <property type="match status" value="1"/>
</dbReference>
<protein>
    <submittedName>
        <fullName evidence="9">Uncharacterized protein</fullName>
    </submittedName>
</protein>
<dbReference type="Gene3D" id="3.40.50.300">
    <property type="entry name" value="P-loop containing nucleotide triphosphate hydrolases"/>
    <property type="match status" value="2"/>
</dbReference>
<sequence>MNKRTRRDQLRTNTDSEEESELNMFLREHFGKGSYENAYAFTPKFTDSRKKFPAKSPGINQDDKPRKTLRKSLIAQDAENVETKDDNRYLAPKNDKDRAHLFLPKKKLIRKLVSLVKPNAKKMHLGLWKYVISIKNGGNANTGERIKAYISKDAEIFTKNKAFEACRRDQQDKTLPYERFKIGRETSNISRLEYWGLPKGIVKGFHNNTKIRSLFAWQIDLLRQEGVYDDGRSIVYFAPTSGGKSLPAELIMLRNIFVPSKTRTGVSPYSINAEQKRCVYILPFVSIVNEKTEYLKRICQTSNLRIEAFCSQSENVWTPNVDIAVCTIEKANSLLNKVIEEGTYRNLDIFVFDELHMILDGHRGYQIEYILTKLKALEKLEQERMLEGLDWKGEPRSEDDQNLKSKTFQIIGMSATMGKSEKLSEWLDCDIFESDYRPVPLSEYYISDTKMYNKKHEEVFKFEPHSNFLTVLKTIVRTYFHFRKSVILFCNTKRSCEMLVLKLSKQIENTMTFESKADMKEIYKELEILKGIESLGSPSKRSQEILNARNDILRKLSMTSVGLCDTLKETVPQGMAYHHSGLTDEERNIIEQGYRDGHLLLLAATSTLSTGINLPAKAVIFNMPQIGRALLDKTHYKQMSGRAGRTGFDTFGESILICDKGKSQHLELTKDVLMKGDFSEITLQSTIDFYTLRRLILESIASTAVKSFREIGIFLSQLLKVQLLSQAPCKECEESYHSNKCVFENDENSAFLLDSTLNEEIACYKDKIIEESDKNPEDKKLDEEIIQEFYCINCIYDAVFKVLVHLRRQKFLALSEIRENGSVLPTSLGKACFASSITPEEGLEIFKDLFNARLGLQLSSDLHLCFLVTLCMSPLIEPKWDKYSNRLNHLIPDEEKLLEEIGIDQEQACGWAYFPPSQDYLKVGGSQIYLESKKYCQVREERKFSQTDEPGPNKLDEVHVLRRYVRFFNALIIQDILRETPINVIASTYSINRGIVQQIQLAAVNASGILSCFCERLHWADLTVLFLRINERLNMEVQEELLELMQIKSLKSEKARILYNAGITDPETVHHTSADKLLKIIQEGECFMSKKSNFDRENQYRRKYIETIVSAIKKESMLLVKDFSKKEDLSSSSRSASSAENTYLEIISDEDDLADIDEDDLEELEAQINQEDILDLI</sequence>
<dbReference type="GO" id="GO:0005524">
    <property type="term" value="F:ATP binding"/>
    <property type="evidence" value="ECO:0007669"/>
    <property type="project" value="UniProtKB-KW"/>
</dbReference>
<dbReference type="SUPFAM" id="SSF52540">
    <property type="entry name" value="P-loop containing nucleoside triphosphate hydrolases"/>
    <property type="match status" value="1"/>
</dbReference>
<keyword evidence="3" id="KW-0347">Helicase</keyword>
<accession>A0AAD1UNW1</accession>
<evidence type="ECO:0000256" key="5">
    <source>
        <dbReference type="SAM" id="Coils"/>
    </source>
</evidence>
<dbReference type="GO" id="GO:0004386">
    <property type="term" value="F:helicase activity"/>
    <property type="evidence" value="ECO:0007669"/>
    <property type="project" value="UniProtKB-KW"/>
</dbReference>
<keyword evidence="4" id="KW-0067">ATP-binding</keyword>
<evidence type="ECO:0000256" key="2">
    <source>
        <dbReference type="ARBA" id="ARBA00022801"/>
    </source>
</evidence>
<dbReference type="Pfam" id="PF00270">
    <property type="entry name" value="DEAD"/>
    <property type="match status" value="1"/>
</dbReference>
<dbReference type="InterPro" id="IPR014001">
    <property type="entry name" value="Helicase_ATP-bd"/>
</dbReference>
<dbReference type="Pfam" id="PF00271">
    <property type="entry name" value="Helicase_C"/>
    <property type="match status" value="1"/>
</dbReference>
<dbReference type="Pfam" id="PF21099">
    <property type="entry name" value="POLQ_helical"/>
    <property type="match status" value="1"/>
</dbReference>
<dbReference type="EMBL" id="CAMPGE010012572">
    <property type="protein sequence ID" value="CAI2371341.1"/>
    <property type="molecule type" value="Genomic_DNA"/>
</dbReference>
<feature type="region of interest" description="Disordered" evidence="6">
    <location>
        <begin position="1"/>
        <end position="21"/>
    </location>
</feature>
<feature type="domain" description="Helicase ATP-binding" evidence="7">
    <location>
        <begin position="225"/>
        <end position="435"/>
    </location>
</feature>
<keyword evidence="1" id="KW-0547">Nucleotide-binding</keyword>
<keyword evidence="5" id="KW-0175">Coiled coil</keyword>
<keyword evidence="10" id="KW-1185">Reference proteome</keyword>
<dbReference type="InterPro" id="IPR027417">
    <property type="entry name" value="P-loop_NTPase"/>
</dbReference>
<evidence type="ECO:0000259" key="8">
    <source>
        <dbReference type="PROSITE" id="PS51194"/>
    </source>
</evidence>
<comment type="caution">
    <text evidence="9">The sequence shown here is derived from an EMBL/GenBank/DDBJ whole genome shotgun (WGS) entry which is preliminary data.</text>
</comment>
<evidence type="ECO:0000313" key="10">
    <source>
        <dbReference type="Proteomes" id="UP001295684"/>
    </source>
</evidence>
<dbReference type="InterPro" id="IPR001650">
    <property type="entry name" value="Helicase_C-like"/>
</dbReference>
<dbReference type="InterPro" id="IPR050474">
    <property type="entry name" value="Hel308_SKI2-like"/>
</dbReference>